<proteinExistence type="predicted"/>
<accession>A0A9P6K1V5</accession>
<feature type="chain" id="PRO_5040362841" evidence="1">
    <location>
        <begin position="19"/>
        <end position="68"/>
    </location>
</feature>
<gene>
    <name evidence="2" type="ORF">EC957_002520</name>
</gene>
<keyword evidence="3" id="KW-1185">Reference proteome</keyword>
<comment type="caution">
    <text evidence="2">The sequence shown here is derived from an EMBL/GenBank/DDBJ whole genome shotgun (WGS) entry which is preliminary data.</text>
</comment>
<dbReference type="EMBL" id="JAAAXW010000151">
    <property type="protein sequence ID" value="KAF9541960.1"/>
    <property type="molecule type" value="Genomic_DNA"/>
</dbReference>
<feature type="signal peptide" evidence="1">
    <location>
        <begin position="1"/>
        <end position="18"/>
    </location>
</feature>
<protein>
    <submittedName>
        <fullName evidence="2">Uncharacterized protein</fullName>
    </submittedName>
</protein>
<evidence type="ECO:0000313" key="3">
    <source>
        <dbReference type="Proteomes" id="UP000723463"/>
    </source>
</evidence>
<sequence length="68" mass="6800">MLFKSATALLAFAGLVAAQGTPSADLKHGAAHVTNLNASSSSSNSNSNSSVLFIATLASGNSFSLQFP</sequence>
<dbReference type="AlphaFoldDB" id="A0A9P6K1V5"/>
<evidence type="ECO:0000313" key="2">
    <source>
        <dbReference type="EMBL" id="KAF9541960.1"/>
    </source>
</evidence>
<evidence type="ECO:0000256" key="1">
    <source>
        <dbReference type="SAM" id="SignalP"/>
    </source>
</evidence>
<keyword evidence="1" id="KW-0732">Signal</keyword>
<name>A0A9P6K1V5_9FUNG</name>
<reference evidence="2" key="1">
    <citation type="journal article" date="2020" name="Fungal Divers.">
        <title>Resolving the Mortierellaceae phylogeny through synthesis of multi-gene phylogenetics and phylogenomics.</title>
        <authorList>
            <person name="Vandepol N."/>
            <person name="Liber J."/>
            <person name="Desiro A."/>
            <person name="Na H."/>
            <person name="Kennedy M."/>
            <person name="Barry K."/>
            <person name="Grigoriev I.V."/>
            <person name="Miller A.N."/>
            <person name="O'Donnell K."/>
            <person name="Stajich J.E."/>
            <person name="Bonito G."/>
        </authorList>
    </citation>
    <scope>NUCLEOTIDE SEQUENCE</scope>
    <source>
        <strain evidence="2">NRRL 2591</strain>
    </source>
</reference>
<dbReference type="Proteomes" id="UP000723463">
    <property type="component" value="Unassembled WGS sequence"/>
</dbReference>
<organism evidence="2 3">
    <name type="scientific">Mortierella hygrophila</name>
    <dbReference type="NCBI Taxonomy" id="979708"/>
    <lineage>
        <taxon>Eukaryota</taxon>
        <taxon>Fungi</taxon>
        <taxon>Fungi incertae sedis</taxon>
        <taxon>Mucoromycota</taxon>
        <taxon>Mortierellomycotina</taxon>
        <taxon>Mortierellomycetes</taxon>
        <taxon>Mortierellales</taxon>
        <taxon>Mortierellaceae</taxon>
        <taxon>Mortierella</taxon>
    </lineage>
</organism>